<dbReference type="InterPro" id="IPR036388">
    <property type="entry name" value="WH-like_DNA-bd_sf"/>
</dbReference>
<gene>
    <name evidence="1" type="ORF">M5G27_26880</name>
</gene>
<dbReference type="Gene3D" id="1.10.10.10">
    <property type="entry name" value="Winged helix-like DNA-binding domain superfamily/Winged helix DNA-binding domain"/>
    <property type="match status" value="1"/>
</dbReference>
<evidence type="ECO:0000313" key="2">
    <source>
        <dbReference type="Proteomes" id="UP001148185"/>
    </source>
</evidence>
<dbReference type="RefSeq" id="WP_244647835.1">
    <property type="nucleotide sequence ID" value="NZ_JAMDHA010000036.1"/>
</dbReference>
<protein>
    <submittedName>
        <fullName evidence="1">Uncharacterized protein</fullName>
    </submittedName>
</protein>
<dbReference type="EMBL" id="JAMDHA010000036">
    <property type="protein sequence ID" value="MDD1011101.1"/>
    <property type="molecule type" value="Genomic_DNA"/>
</dbReference>
<comment type="caution">
    <text evidence="1">The sequence shown here is derived from an EMBL/GenBank/DDBJ whole genome shotgun (WGS) entry which is preliminary data.</text>
</comment>
<organism evidence="1 2">
    <name type="scientific">Pseudomonas shahriarae</name>
    <dbReference type="NCBI Taxonomy" id="2745512"/>
    <lineage>
        <taxon>Bacteria</taxon>
        <taxon>Pseudomonadati</taxon>
        <taxon>Pseudomonadota</taxon>
        <taxon>Gammaproteobacteria</taxon>
        <taxon>Pseudomonadales</taxon>
        <taxon>Pseudomonadaceae</taxon>
        <taxon>Pseudomonas</taxon>
    </lineage>
</organism>
<sequence>MTTFVSYPKGDLRRMLSVLAAIDSIPDATVVKIKERTGIDNKTVINLIAQAGEQAGVQVAKTGPVYTLEDWGPIFKREGAKMVLAGALAEPFTSPIFSER</sequence>
<name>A0A9X4HCJ4_9PSED</name>
<evidence type="ECO:0000313" key="1">
    <source>
        <dbReference type="EMBL" id="MDD1011101.1"/>
    </source>
</evidence>
<dbReference type="Proteomes" id="UP001148185">
    <property type="component" value="Unassembled WGS sequence"/>
</dbReference>
<proteinExistence type="predicted"/>
<keyword evidence="2" id="KW-1185">Reference proteome</keyword>
<reference evidence="1 2" key="1">
    <citation type="submission" date="2022-05" db="EMBL/GenBank/DDBJ databases">
        <title>Novel Pseudomonas spp. Isolated from a Rainbow Trout Aquaculture Facility.</title>
        <authorList>
            <person name="Testerman T."/>
            <person name="Graf J."/>
        </authorList>
    </citation>
    <scope>NUCLEOTIDE SEQUENCE [LARGE SCALE GENOMIC DNA]</scope>
    <source>
        <strain evidence="1 2">ID1042</strain>
    </source>
</reference>
<accession>A0A9X4HCJ4</accession>
<dbReference type="AlphaFoldDB" id="A0A9X4HCJ4"/>